<keyword evidence="2" id="KW-1185">Reference proteome</keyword>
<reference evidence="1" key="1">
    <citation type="submission" date="2023-01" db="EMBL/GenBank/DDBJ databases">
        <title>Colletotrichum chrysophilum M932 genome sequence.</title>
        <authorList>
            <person name="Baroncelli R."/>
        </authorList>
    </citation>
    <scope>NUCLEOTIDE SEQUENCE</scope>
    <source>
        <strain evidence="1">M932</strain>
    </source>
</reference>
<gene>
    <name evidence="1" type="ORF">CCHR01_18157</name>
</gene>
<sequence length="199" mass="21839">MNSTSEVRTLGVSLGVYERSMWCCRAGTVPGTMRDTACGSCCGSGLHARGLQKGAFHCCDSGDDEYISRAVLMVERPCRSSVGDGSLAGRERHTRRTIGCVRWGKSILELRWPLAAELDIWLAGARQRRRKGFTSLCPQSAVVCKTALLFIRTPCSTVQSRPRKDEANTRPLALVQGRVWTKSAERCCFRAKVKAVSPA</sequence>
<evidence type="ECO:0000313" key="1">
    <source>
        <dbReference type="EMBL" id="KAK1839224.1"/>
    </source>
</evidence>
<proteinExistence type="predicted"/>
<dbReference type="AlphaFoldDB" id="A0AAD9A532"/>
<name>A0AAD9A532_9PEZI</name>
<protein>
    <submittedName>
        <fullName evidence="1">Uncharacterized protein</fullName>
    </submittedName>
</protein>
<accession>A0AAD9A532</accession>
<comment type="caution">
    <text evidence="1">The sequence shown here is derived from an EMBL/GenBank/DDBJ whole genome shotgun (WGS) entry which is preliminary data.</text>
</comment>
<organism evidence="1 2">
    <name type="scientific">Colletotrichum chrysophilum</name>
    <dbReference type="NCBI Taxonomy" id="1836956"/>
    <lineage>
        <taxon>Eukaryota</taxon>
        <taxon>Fungi</taxon>
        <taxon>Dikarya</taxon>
        <taxon>Ascomycota</taxon>
        <taxon>Pezizomycotina</taxon>
        <taxon>Sordariomycetes</taxon>
        <taxon>Hypocreomycetidae</taxon>
        <taxon>Glomerellales</taxon>
        <taxon>Glomerellaceae</taxon>
        <taxon>Colletotrichum</taxon>
        <taxon>Colletotrichum gloeosporioides species complex</taxon>
    </lineage>
</organism>
<evidence type="ECO:0000313" key="2">
    <source>
        <dbReference type="Proteomes" id="UP001243330"/>
    </source>
</evidence>
<dbReference type="EMBL" id="JAQOWY010000702">
    <property type="protein sequence ID" value="KAK1839224.1"/>
    <property type="molecule type" value="Genomic_DNA"/>
</dbReference>
<dbReference type="Proteomes" id="UP001243330">
    <property type="component" value="Unassembled WGS sequence"/>
</dbReference>